<dbReference type="InParanoid" id="A0A194XII7"/>
<organism evidence="2 3">
    <name type="scientific">Mollisia scopiformis</name>
    <name type="common">Conifer needle endophyte fungus</name>
    <name type="synonym">Phialocephala scopiformis</name>
    <dbReference type="NCBI Taxonomy" id="149040"/>
    <lineage>
        <taxon>Eukaryota</taxon>
        <taxon>Fungi</taxon>
        <taxon>Dikarya</taxon>
        <taxon>Ascomycota</taxon>
        <taxon>Pezizomycotina</taxon>
        <taxon>Leotiomycetes</taxon>
        <taxon>Helotiales</taxon>
        <taxon>Mollisiaceae</taxon>
        <taxon>Mollisia</taxon>
    </lineage>
</organism>
<dbReference type="Gene3D" id="3.40.140.10">
    <property type="entry name" value="Cytidine Deaminase, domain 2"/>
    <property type="match status" value="1"/>
</dbReference>
<dbReference type="RefSeq" id="XP_018074289.1">
    <property type="nucleotide sequence ID" value="XM_018211708.1"/>
</dbReference>
<dbReference type="GeneID" id="28821434"/>
<evidence type="ECO:0000259" key="1">
    <source>
        <dbReference type="PROSITE" id="PS51747"/>
    </source>
</evidence>
<feature type="domain" description="CMP/dCMP-type deaminase" evidence="1">
    <location>
        <begin position="1"/>
        <end position="131"/>
    </location>
</feature>
<gene>
    <name evidence="2" type="ORF">LY89DRAFT_641319</name>
</gene>
<name>A0A194XII7_MOLSC</name>
<dbReference type="GO" id="GO:0052717">
    <property type="term" value="F:tRNA-specific adenosine-34 deaminase activity"/>
    <property type="evidence" value="ECO:0007669"/>
    <property type="project" value="TreeGrafter"/>
</dbReference>
<dbReference type="KEGG" id="psco:LY89DRAFT_641319"/>
<accession>A0A194XII7</accession>
<dbReference type="InterPro" id="IPR002125">
    <property type="entry name" value="CMP_dCMP_dom"/>
</dbReference>
<dbReference type="EMBL" id="KQ947410">
    <property type="protein sequence ID" value="KUJ19934.1"/>
    <property type="molecule type" value="Genomic_DNA"/>
</dbReference>
<dbReference type="PANTHER" id="PTHR11079">
    <property type="entry name" value="CYTOSINE DEAMINASE FAMILY MEMBER"/>
    <property type="match status" value="1"/>
</dbReference>
<dbReference type="Proteomes" id="UP000070700">
    <property type="component" value="Unassembled WGS sequence"/>
</dbReference>
<dbReference type="InterPro" id="IPR016193">
    <property type="entry name" value="Cytidine_deaminase-like"/>
</dbReference>
<dbReference type="SUPFAM" id="SSF53927">
    <property type="entry name" value="Cytidine deaminase-like"/>
    <property type="match status" value="1"/>
</dbReference>
<dbReference type="Pfam" id="PF00383">
    <property type="entry name" value="dCMP_cyt_deam_1"/>
    <property type="match status" value="1"/>
</dbReference>
<protein>
    <submittedName>
        <fullName evidence="2">Cytidine deaminase-like protein</fullName>
    </submittedName>
</protein>
<dbReference type="STRING" id="149040.A0A194XII7"/>
<dbReference type="PROSITE" id="PS51747">
    <property type="entry name" value="CYT_DCMP_DEAMINASES_2"/>
    <property type="match status" value="1"/>
</dbReference>
<evidence type="ECO:0000313" key="3">
    <source>
        <dbReference type="Proteomes" id="UP000070700"/>
    </source>
</evidence>
<dbReference type="AlphaFoldDB" id="A0A194XII7"/>
<keyword evidence="3" id="KW-1185">Reference proteome</keyword>
<dbReference type="OrthoDB" id="408702at2759"/>
<proteinExistence type="predicted"/>
<dbReference type="GO" id="GO:0002100">
    <property type="term" value="P:tRNA wobble adenosine to inosine editing"/>
    <property type="evidence" value="ECO:0007669"/>
    <property type="project" value="TreeGrafter"/>
</dbReference>
<evidence type="ECO:0000313" key="2">
    <source>
        <dbReference type="EMBL" id="KUJ19934.1"/>
    </source>
</evidence>
<sequence>MRKANAALPELSSPCPFAPFGTVIVNHTATSPEFPHGQLICYSVNQNIQEGNPTLHGEISGINNCTKILTDPSGPYKLTPKAALSAFHQLTLYTNAEPCPMCASAIRWSGFKECVFGTSIGHLIEKGWSQITLSSSDVFSEAGALPGATRLLGGVLRNETDAWFEWQFDEGVRCPRGCERKGGKGLCEPVEEEGRGRSEL</sequence>
<reference evidence="2 3" key="1">
    <citation type="submission" date="2015-10" db="EMBL/GenBank/DDBJ databases">
        <title>Full genome of DAOMC 229536 Phialocephala scopiformis, a fungal endophyte of spruce producing the potent anti-insectan compound rugulosin.</title>
        <authorList>
            <consortium name="DOE Joint Genome Institute"/>
            <person name="Walker A.K."/>
            <person name="Frasz S.L."/>
            <person name="Seifert K.A."/>
            <person name="Miller J.D."/>
            <person name="Mondo S.J."/>
            <person name="Labutti K."/>
            <person name="Lipzen A."/>
            <person name="Dockter R."/>
            <person name="Kennedy M."/>
            <person name="Grigoriev I.V."/>
            <person name="Spatafora J.W."/>
        </authorList>
    </citation>
    <scope>NUCLEOTIDE SEQUENCE [LARGE SCALE GENOMIC DNA]</scope>
    <source>
        <strain evidence="2 3">CBS 120377</strain>
    </source>
</reference>
<dbReference type="PANTHER" id="PTHR11079:SF203">
    <property type="entry name" value="CMP_DCMP-TYPE DEAMINASE DOMAIN-CONTAINING PROTEIN"/>
    <property type="match status" value="1"/>
</dbReference>
<dbReference type="CDD" id="cd01285">
    <property type="entry name" value="nucleoside_deaminase"/>
    <property type="match status" value="1"/>
</dbReference>